<proteinExistence type="predicted"/>
<keyword evidence="3 6" id="KW-0812">Transmembrane</keyword>
<dbReference type="Proteomes" id="UP000663848">
    <property type="component" value="Unassembled WGS sequence"/>
</dbReference>
<dbReference type="InterPro" id="IPR000175">
    <property type="entry name" value="Na/ntran_symport"/>
</dbReference>
<dbReference type="AlphaFoldDB" id="A0A822CFR7"/>
<name>A0A822CFR7_9BILA</name>
<dbReference type="GO" id="GO:0005886">
    <property type="term" value="C:plasma membrane"/>
    <property type="evidence" value="ECO:0007669"/>
    <property type="project" value="TreeGrafter"/>
</dbReference>
<dbReference type="PRINTS" id="PR00176">
    <property type="entry name" value="NANEUSMPORT"/>
</dbReference>
<dbReference type="PROSITE" id="PS50267">
    <property type="entry name" value="NA_NEUROTRAN_SYMP_3"/>
    <property type="match status" value="1"/>
</dbReference>
<feature type="transmembrane region" description="Helical" evidence="6">
    <location>
        <begin position="48"/>
        <end position="70"/>
    </location>
</feature>
<evidence type="ECO:0000256" key="1">
    <source>
        <dbReference type="ARBA" id="ARBA00004141"/>
    </source>
</evidence>
<accession>A0A822CFR7</accession>
<organism evidence="7 8">
    <name type="scientific">Rotaria socialis</name>
    <dbReference type="NCBI Taxonomy" id="392032"/>
    <lineage>
        <taxon>Eukaryota</taxon>
        <taxon>Metazoa</taxon>
        <taxon>Spiralia</taxon>
        <taxon>Gnathifera</taxon>
        <taxon>Rotifera</taxon>
        <taxon>Eurotatoria</taxon>
        <taxon>Bdelloidea</taxon>
        <taxon>Philodinida</taxon>
        <taxon>Philodinidae</taxon>
        <taxon>Rotaria</taxon>
    </lineage>
</organism>
<dbReference type="Pfam" id="PF00209">
    <property type="entry name" value="SNF"/>
    <property type="match status" value="1"/>
</dbReference>
<dbReference type="GO" id="GO:0005335">
    <property type="term" value="F:serotonin:sodium:chloride symporter activity"/>
    <property type="evidence" value="ECO:0007669"/>
    <property type="project" value="TreeGrafter"/>
</dbReference>
<keyword evidence="4 6" id="KW-1133">Transmembrane helix</keyword>
<dbReference type="PANTHER" id="PTHR11616:SF279">
    <property type="entry name" value="SODIUM-DEPENDENT SEROTONIN TRANSPORTER"/>
    <property type="match status" value="1"/>
</dbReference>
<evidence type="ECO:0000256" key="6">
    <source>
        <dbReference type="SAM" id="Phobius"/>
    </source>
</evidence>
<feature type="transmembrane region" description="Helical" evidence="6">
    <location>
        <begin position="6"/>
        <end position="27"/>
    </location>
</feature>
<protein>
    <submittedName>
        <fullName evidence="7">Uncharacterized protein</fullName>
    </submittedName>
</protein>
<evidence type="ECO:0000256" key="5">
    <source>
        <dbReference type="ARBA" id="ARBA00023136"/>
    </source>
</evidence>
<gene>
    <name evidence="7" type="ORF">QYT958_LOCUS41484</name>
</gene>
<comment type="caution">
    <text evidence="7">The sequence shown here is derived from an EMBL/GenBank/DDBJ whole genome shotgun (WGS) entry which is preliminary data.</text>
</comment>
<evidence type="ECO:0000313" key="7">
    <source>
        <dbReference type="EMBL" id="CAF5042417.1"/>
    </source>
</evidence>
<keyword evidence="5 6" id="KW-0472">Membrane</keyword>
<dbReference type="EMBL" id="CAJOBR010047457">
    <property type="protein sequence ID" value="CAF5042417.1"/>
    <property type="molecule type" value="Genomic_DNA"/>
</dbReference>
<dbReference type="GO" id="GO:0051378">
    <property type="term" value="F:serotonin binding"/>
    <property type="evidence" value="ECO:0007669"/>
    <property type="project" value="TreeGrafter"/>
</dbReference>
<dbReference type="InterPro" id="IPR037272">
    <property type="entry name" value="SNS_sf"/>
</dbReference>
<evidence type="ECO:0000256" key="4">
    <source>
        <dbReference type="ARBA" id="ARBA00022989"/>
    </source>
</evidence>
<dbReference type="GO" id="GO:0098793">
    <property type="term" value="C:presynapse"/>
    <property type="evidence" value="ECO:0007669"/>
    <property type="project" value="GOC"/>
</dbReference>
<evidence type="ECO:0000256" key="2">
    <source>
        <dbReference type="ARBA" id="ARBA00022448"/>
    </source>
</evidence>
<dbReference type="GO" id="GO:0006865">
    <property type="term" value="P:amino acid transport"/>
    <property type="evidence" value="ECO:0007669"/>
    <property type="project" value="TreeGrafter"/>
</dbReference>
<dbReference type="PANTHER" id="PTHR11616">
    <property type="entry name" value="SODIUM/CHLORIDE DEPENDENT TRANSPORTER"/>
    <property type="match status" value="1"/>
</dbReference>
<reference evidence="7" key="1">
    <citation type="submission" date="2021-02" db="EMBL/GenBank/DDBJ databases">
        <authorList>
            <person name="Nowell W R."/>
        </authorList>
    </citation>
    <scope>NUCLEOTIDE SEQUENCE</scope>
</reference>
<dbReference type="SUPFAM" id="SSF161070">
    <property type="entry name" value="SNF-like"/>
    <property type="match status" value="1"/>
</dbReference>
<comment type="subcellular location">
    <subcellularLocation>
        <location evidence="1">Membrane</location>
        <topology evidence="1">Multi-pass membrane protein</topology>
    </subcellularLocation>
</comment>
<evidence type="ECO:0000256" key="3">
    <source>
        <dbReference type="ARBA" id="ARBA00022692"/>
    </source>
</evidence>
<evidence type="ECO:0000313" key="8">
    <source>
        <dbReference type="Proteomes" id="UP000663848"/>
    </source>
</evidence>
<keyword evidence="2" id="KW-0813">Transport</keyword>
<sequence>MNEIAVAPAILLVVFIECIAVSWFYGVNRFSFDIKSMIGSRPSLFWRVIWYLISPIFLFVSEYFLNFLIINLRMI</sequence>
<dbReference type="GO" id="GO:0043005">
    <property type="term" value="C:neuron projection"/>
    <property type="evidence" value="ECO:0007669"/>
    <property type="project" value="TreeGrafter"/>
</dbReference>